<evidence type="ECO:0000313" key="1">
    <source>
        <dbReference type="EMBL" id="MFC7704545.1"/>
    </source>
</evidence>
<evidence type="ECO:0000313" key="2">
    <source>
        <dbReference type="Proteomes" id="UP001596516"/>
    </source>
</evidence>
<protein>
    <submittedName>
        <fullName evidence="1">Uncharacterized protein</fullName>
    </submittedName>
</protein>
<organism evidence="1 2">
    <name type="scientific">Plastorhodobacter daqingensis</name>
    <dbReference type="NCBI Taxonomy" id="1387281"/>
    <lineage>
        <taxon>Bacteria</taxon>
        <taxon>Pseudomonadati</taxon>
        <taxon>Pseudomonadota</taxon>
        <taxon>Alphaproteobacteria</taxon>
        <taxon>Rhodobacterales</taxon>
        <taxon>Paracoccaceae</taxon>
        <taxon>Plastorhodobacter</taxon>
    </lineage>
</organism>
<name>A0ABW2ULX4_9RHOB</name>
<dbReference type="EMBL" id="JBHTFQ010000005">
    <property type="protein sequence ID" value="MFC7704545.1"/>
    <property type="molecule type" value="Genomic_DNA"/>
</dbReference>
<comment type="caution">
    <text evidence="1">The sequence shown here is derived from an EMBL/GenBank/DDBJ whole genome shotgun (WGS) entry which is preliminary data.</text>
</comment>
<reference evidence="2" key="1">
    <citation type="journal article" date="2019" name="Int. J. Syst. Evol. Microbiol.">
        <title>The Global Catalogue of Microorganisms (GCM) 10K type strain sequencing project: providing services to taxonomists for standard genome sequencing and annotation.</title>
        <authorList>
            <consortium name="The Broad Institute Genomics Platform"/>
            <consortium name="The Broad Institute Genome Sequencing Center for Infectious Disease"/>
            <person name="Wu L."/>
            <person name="Ma J."/>
        </authorList>
    </citation>
    <scope>NUCLEOTIDE SEQUENCE [LARGE SCALE GENOMIC DNA]</scope>
    <source>
        <strain evidence="2">CGMCC 1.12750</strain>
    </source>
</reference>
<sequence>MAVLGGAAPWLRGQDRGLIVVLGTLDCLWHVQPGWHWELLWTGCFPLISRSPLPRHPRSGSPGPKGCCRSIPPCCRAGGSASSSRWYVTADPGKIDALEFACLSGPQVENRSGWDVDGVEIRVILDFRAGFIDHRRWFMNAARDGRSRPAHRLGGTP</sequence>
<keyword evidence="2" id="KW-1185">Reference proteome</keyword>
<gene>
    <name evidence="1" type="ORF">ACFQXB_10100</name>
</gene>
<accession>A0ABW2ULX4</accession>
<dbReference type="RefSeq" id="WP_377402996.1">
    <property type="nucleotide sequence ID" value="NZ_JBHTFQ010000005.1"/>
</dbReference>
<dbReference type="Proteomes" id="UP001596516">
    <property type="component" value="Unassembled WGS sequence"/>
</dbReference>
<proteinExistence type="predicted"/>